<proteinExistence type="predicted"/>
<gene>
    <name evidence="1" type="ORF">FPE_LOCUS14096</name>
</gene>
<accession>A0AAD1ZBE2</accession>
<organism evidence="1 2">
    <name type="scientific">Fraxinus pennsylvanica</name>
    <dbReference type="NCBI Taxonomy" id="56036"/>
    <lineage>
        <taxon>Eukaryota</taxon>
        <taxon>Viridiplantae</taxon>
        <taxon>Streptophyta</taxon>
        <taxon>Embryophyta</taxon>
        <taxon>Tracheophyta</taxon>
        <taxon>Spermatophyta</taxon>
        <taxon>Magnoliopsida</taxon>
        <taxon>eudicotyledons</taxon>
        <taxon>Gunneridae</taxon>
        <taxon>Pentapetalae</taxon>
        <taxon>asterids</taxon>
        <taxon>lamiids</taxon>
        <taxon>Lamiales</taxon>
        <taxon>Oleaceae</taxon>
        <taxon>Oleeae</taxon>
        <taxon>Fraxinus</taxon>
    </lineage>
</organism>
<name>A0AAD1ZBE2_9LAMI</name>
<protein>
    <submittedName>
        <fullName evidence="1">Uncharacterized protein</fullName>
    </submittedName>
</protein>
<keyword evidence="2" id="KW-1185">Reference proteome</keyword>
<evidence type="ECO:0000313" key="1">
    <source>
        <dbReference type="EMBL" id="CAI9766666.1"/>
    </source>
</evidence>
<evidence type="ECO:0000313" key="2">
    <source>
        <dbReference type="Proteomes" id="UP000834106"/>
    </source>
</evidence>
<reference evidence="1" key="1">
    <citation type="submission" date="2023-05" db="EMBL/GenBank/DDBJ databases">
        <authorList>
            <person name="Huff M."/>
        </authorList>
    </citation>
    <scope>NUCLEOTIDE SEQUENCE</scope>
</reference>
<dbReference type="Proteomes" id="UP000834106">
    <property type="component" value="Chromosome 8"/>
</dbReference>
<dbReference type="AlphaFoldDB" id="A0AAD1ZBE2"/>
<sequence>MEKCLHPSGRRHPPSKWTDTYLHASAPADEGMEICIRPLGRRRDLDGGRRHDLDGDISCIRPLGRRHEHLDCPYLRTLLIPIRFFQILSPNLVSSGSSSPVLNLRFKMNTLLNSRIDFTMTDRKLVALGIPWDVDTEGLREYMSKFWGFRGLHRDEDLMA</sequence>
<dbReference type="EMBL" id="OU503043">
    <property type="protein sequence ID" value="CAI9766666.1"/>
    <property type="molecule type" value="Genomic_DNA"/>
</dbReference>